<name>A0A8K0CGA0_IGNLU</name>
<dbReference type="EMBL" id="VTPC01090246">
    <property type="protein sequence ID" value="KAF2883983.1"/>
    <property type="molecule type" value="Genomic_DNA"/>
</dbReference>
<evidence type="ECO:0000256" key="1">
    <source>
        <dbReference type="SAM" id="MobiDB-lite"/>
    </source>
</evidence>
<accession>A0A8K0CGA0</accession>
<evidence type="ECO:0000313" key="3">
    <source>
        <dbReference type="Proteomes" id="UP000801492"/>
    </source>
</evidence>
<organism evidence="2 3">
    <name type="scientific">Ignelater luminosus</name>
    <name type="common">Cucubano</name>
    <name type="synonym">Pyrophorus luminosus</name>
    <dbReference type="NCBI Taxonomy" id="2038154"/>
    <lineage>
        <taxon>Eukaryota</taxon>
        <taxon>Metazoa</taxon>
        <taxon>Ecdysozoa</taxon>
        <taxon>Arthropoda</taxon>
        <taxon>Hexapoda</taxon>
        <taxon>Insecta</taxon>
        <taxon>Pterygota</taxon>
        <taxon>Neoptera</taxon>
        <taxon>Endopterygota</taxon>
        <taxon>Coleoptera</taxon>
        <taxon>Polyphaga</taxon>
        <taxon>Elateriformia</taxon>
        <taxon>Elateroidea</taxon>
        <taxon>Elateridae</taxon>
        <taxon>Agrypninae</taxon>
        <taxon>Pyrophorini</taxon>
        <taxon>Ignelater</taxon>
    </lineage>
</organism>
<feature type="compositionally biased region" description="Acidic residues" evidence="1">
    <location>
        <begin position="187"/>
        <end position="201"/>
    </location>
</feature>
<evidence type="ECO:0000313" key="2">
    <source>
        <dbReference type="EMBL" id="KAF2883983.1"/>
    </source>
</evidence>
<keyword evidence="3" id="KW-1185">Reference proteome</keyword>
<proteinExistence type="predicted"/>
<dbReference type="AlphaFoldDB" id="A0A8K0CGA0"/>
<feature type="region of interest" description="Disordered" evidence="1">
    <location>
        <begin position="179"/>
        <end position="201"/>
    </location>
</feature>
<evidence type="ECO:0008006" key="4">
    <source>
        <dbReference type="Google" id="ProtNLM"/>
    </source>
</evidence>
<dbReference type="Proteomes" id="UP000801492">
    <property type="component" value="Unassembled WGS sequence"/>
</dbReference>
<dbReference type="OrthoDB" id="2408655at2759"/>
<dbReference type="InterPro" id="IPR026213">
    <property type="entry name" value="GRINL1"/>
</dbReference>
<protein>
    <recommendedName>
        <fullName evidence="4">DNA-directed RNA polymerase II subunit GRINL1A</fullName>
    </recommendedName>
</protein>
<dbReference type="Pfam" id="PF15328">
    <property type="entry name" value="GCOM2"/>
    <property type="match status" value="1"/>
</dbReference>
<comment type="caution">
    <text evidence="2">The sequence shown here is derived from an EMBL/GenBank/DDBJ whole genome shotgun (WGS) entry which is preliminary data.</text>
</comment>
<reference evidence="2" key="1">
    <citation type="submission" date="2019-08" db="EMBL/GenBank/DDBJ databases">
        <title>The genome of the North American firefly Photinus pyralis.</title>
        <authorList>
            <consortium name="Photinus pyralis genome working group"/>
            <person name="Fallon T.R."/>
            <person name="Sander Lower S.E."/>
            <person name="Weng J.-K."/>
        </authorList>
    </citation>
    <scope>NUCLEOTIDE SEQUENCE</scope>
    <source>
        <strain evidence="2">TRF0915ILg1</strain>
        <tissue evidence="2">Whole body</tissue>
    </source>
</reference>
<gene>
    <name evidence="2" type="ORF">ILUMI_22181</name>
</gene>
<dbReference type="GO" id="GO:0003711">
    <property type="term" value="F:transcription elongation factor activity"/>
    <property type="evidence" value="ECO:0007669"/>
    <property type="project" value="InterPro"/>
</dbReference>
<sequence length="201" mass="23037">MSEKHTVILSKQTLPQLQDLLERQQTLMRNKNLLQQLKDRGESVIQLHDKILKEIQHRKDVISLEETLSNLTLTCNDSINTEFLKEKHVEYVCSKEKPIDDSRYRPHRTLIHKESKLSPNKSSKTTPQDITAASEPKLIHEPTILITLPESLVIENEQAHRIIEEKAKKALSSLANDLLYNEGSGNDVEEDAENQTVIEES</sequence>
<dbReference type="GO" id="GO:0005634">
    <property type="term" value="C:nucleus"/>
    <property type="evidence" value="ECO:0007669"/>
    <property type="project" value="InterPro"/>
</dbReference>
<dbReference type="GO" id="GO:0006368">
    <property type="term" value="P:transcription elongation by RNA polymerase II"/>
    <property type="evidence" value="ECO:0007669"/>
    <property type="project" value="InterPro"/>
</dbReference>